<dbReference type="AlphaFoldDB" id="A0A149TLL0"/>
<dbReference type="EMBL" id="LHZR01000092">
    <property type="protein sequence ID" value="KXV49667.1"/>
    <property type="molecule type" value="Genomic_DNA"/>
</dbReference>
<name>A0A149TLL0_9PROT</name>
<accession>A0A149TLL0</accession>
<organism evidence="2 3">
    <name type="scientific">Gluconobacter albidus</name>
    <dbReference type="NCBI Taxonomy" id="318683"/>
    <lineage>
        <taxon>Bacteria</taxon>
        <taxon>Pseudomonadati</taxon>
        <taxon>Pseudomonadota</taxon>
        <taxon>Alphaproteobacteria</taxon>
        <taxon>Acetobacterales</taxon>
        <taxon>Acetobacteraceae</taxon>
        <taxon>Gluconobacter</taxon>
    </lineage>
</organism>
<sequence length="113" mass="12794">MRTSCGKNSAKEDAVNIDFEERVKDVQPLHTSKRAIGIPVTLFAFCVGLGLLLAAMARVWIGVLIAAMSLFVLYEIYKEDPNALFVIMRRLRMRFKRGVGGKKPRRKIKIITE</sequence>
<keyword evidence="1" id="KW-0472">Membrane</keyword>
<feature type="transmembrane region" description="Helical" evidence="1">
    <location>
        <begin position="59"/>
        <end position="77"/>
    </location>
</feature>
<dbReference type="OrthoDB" id="7282274at2"/>
<protein>
    <submittedName>
        <fullName evidence="2">Uncharacterized protein</fullName>
    </submittedName>
</protein>
<proteinExistence type="predicted"/>
<evidence type="ECO:0000313" key="2">
    <source>
        <dbReference type="EMBL" id="KXV49667.1"/>
    </source>
</evidence>
<feature type="transmembrane region" description="Helical" evidence="1">
    <location>
        <begin position="35"/>
        <end position="53"/>
    </location>
</feature>
<evidence type="ECO:0000256" key="1">
    <source>
        <dbReference type="SAM" id="Phobius"/>
    </source>
</evidence>
<dbReference type="Proteomes" id="UP000075636">
    <property type="component" value="Unassembled WGS sequence"/>
</dbReference>
<reference evidence="2 3" key="1">
    <citation type="submission" date="2015-06" db="EMBL/GenBank/DDBJ databases">
        <title>Improved classification and identification of acetic acid bacteria using matrix-assisted laser desorption/ionization time-of-flight mass spectrometry; Gluconobacter nephelii and Gluconobacter uchimurae are later heterotypic synonyms of Gluconobacter japonicus and Gluconobacter oxydans, respectively.</title>
        <authorList>
            <person name="Li L."/>
            <person name="Cleenwerck I."/>
            <person name="De Vuyst L."/>
            <person name="Vandamme P."/>
        </authorList>
    </citation>
    <scope>NUCLEOTIDE SEQUENCE [LARGE SCALE GENOMIC DNA]</scope>
    <source>
        <strain evidence="2 3">LMG 1768</strain>
    </source>
</reference>
<keyword evidence="1" id="KW-0812">Transmembrane</keyword>
<evidence type="ECO:0000313" key="3">
    <source>
        <dbReference type="Proteomes" id="UP000075636"/>
    </source>
</evidence>
<keyword evidence="1" id="KW-1133">Transmembrane helix</keyword>
<gene>
    <name evidence="2" type="ORF">AD945_03815</name>
</gene>
<comment type="caution">
    <text evidence="2">The sequence shown here is derived from an EMBL/GenBank/DDBJ whole genome shotgun (WGS) entry which is preliminary data.</text>
</comment>
<dbReference type="PATRIC" id="fig|318683.6.peg.3351"/>